<dbReference type="InterPro" id="IPR043132">
    <property type="entry name" value="BCAT-like_C"/>
</dbReference>
<dbReference type="InterPro" id="IPR050571">
    <property type="entry name" value="Class-IV_PLP-Dep_Aminotrnsfr"/>
</dbReference>
<reference evidence="2 3" key="1">
    <citation type="submission" date="2024-10" db="EMBL/GenBank/DDBJ databases">
        <title>The Natural Products Discovery Center: Release of the First 8490 Sequenced Strains for Exploring Actinobacteria Biosynthetic Diversity.</title>
        <authorList>
            <person name="Kalkreuter E."/>
            <person name="Kautsar S.A."/>
            <person name="Yang D."/>
            <person name="Bader C.D."/>
            <person name="Teijaro C.N."/>
            <person name="Fluegel L."/>
            <person name="Davis C.M."/>
            <person name="Simpson J.R."/>
            <person name="Lauterbach L."/>
            <person name="Steele A.D."/>
            <person name="Gui C."/>
            <person name="Meng S."/>
            <person name="Li G."/>
            <person name="Viehrig K."/>
            <person name="Ye F."/>
            <person name="Su P."/>
            <person name="Kiefer A.F."/>
            <person name="Nichols A."/>
            <person name="Cepeda A.J."/>
            <person name="Yan W."/>
            <person name="Fan B."/>
            <person name="Jiang Y."/>
            <person name="Adhikari A."/>
            <person name="Zheng C.-J."/>
            <person name="Schuster L."/>
            <person name="Cowan T.M."/>
            <person name="Smanski M.J."/>
            <person name="Chevrette M.G."/>
            <person name="De Carvalho L.P.S."/>
            <person name="Shen B."/>
        </authorList>
    </citation>
    <scope>NUCLEOTIDE SEQUENCE [LARGE SCALE GENOMIC DNA]</scope>
    <source>
        <strain evidence="2 3">NPDC021253</strain>
    </source>
</reference>
<evidence type="ECO:0000313" key="3">
    <source>
        <dbReference type="Proteomes" id="UP001611075"/>
    </source>
</evidence>
<dbReference type="Gene3D" id="3.20.10.10">
    <property type="entry name" value="D-amino Acid Aminotransferase, subunit A, domain 2"/>
    <property type="match status" value="1"/>
</dbReference>
<proteinExistence type="inferred from homology"/>
<protein>
    <submittedName>
        <fullName evidence="2">Aminotransferase class IV</fullName>
    </submittedName>
</protein>
<sequence length="250" mass="26677">MTAVDNLALTNYGHFTTMRVQDGAVRGLGLHLDRLVTDCATVFGAELSRGYVRERIRAAIAEADAPLTVRVTVADPGLRLDRPAAPADPHVLVTTRAATPQPQPPIRVRSTTHVRDVPAVKHTGLFGPLFERRRAQLDGYDDALFTDGGGRVGEGPTWNVGFVEGDTLVWPLADVLAGVTMRLLAAAHDGPQRTEPVELSRLSGMAAAFATNAAGAIRPIAAVDGVTFATDHPIIGLLRRRYAEVVPEAV</sequence>
<comment type="caution">
    <text evidence="2">The sequence shown here is derived from an EMBL/GenBank/DDBJ whole genome shotgun (WGS) entry which is preliminary data.</text>
</comment>
<dbReference type="NCBIfam" id="NF006734">
    <property type="entry name" value="PRK09266.1"/>
    <property type="match status" value="1"/>
</dbReference>
<dbReference type="Pfam" id="PF01063">
    <property type="entry name" value="Aminotran_4"/>
    <property type="match status" value="1"/>
</dbReference>
<dbReference type="InterPro" id="IPR001544">
    <property type="entry name" value="Aminotrans_IV"/>
</dbReference>
<keyword evidence="2" id="KW-0032">Aminotransferase</keyword>
<dbReference type="PANTHER" id="PTHR42743">
    <property type="entry name" value="AMINO-ACID AMINOTRANSFERASE"/>
    <property type="match status" value="1"/>
</dbReference>
<dbReference type="RefSeq" id="WP_396678976.1">
    <property type="nucleotide sequence ID" value="NZ_JBIRPU010000006.1"/>
</dbReference>
<organism evidence="2 3">
    <name type="scientific">Micromonospora rubida</name>
    <dbReference type="NCBI Taxonomy" id="2697657"/>
    <lineage>
        <taxon>Bacteria</taxon>
        <taxon>Bacillati</taxon>
        <taxon>Actinomycetota</taxon>
        <taxon>Actinomycetes</taxon>
        <taxon>Micromonosporales</taxon>
        <taxon>Micromonosporaceae</taxon>
        <taxon>Micromonospora</taxon>
    </lineage>
</organism>
<dbReference type="Gene3D" id="3.30.470.10">
    <property type="match status" value="1"/>
</dbReference>
<dbReference type="EMBL" id="JBIRPU010000006">
    <property type="protein sequence ID" value="MFI0793496.1"/>
    <property type="molecule type" value="Genomic_DNA"/>
</dbReference>
<dbReference type="GO" id="GO:0008483">
    <property type="term" value="F:transaminase activity"/>
    <property type="evidence" value="ECO:0007669"/>
    <property type="project" value="UniProtKB-KW"/>
</dbReference>
<keyword evidence="2" id="KW-0808">Transferase</keyword>
<keyword evidence="3" id="KW-1185">Reference proteome</keyword>
<dbReference type="Proteomes" id="UP001611075">
    <property type="component" value="Unassembled WGS sequence"/>
</dbReference>
<evidence type="ECO:0000313" key="2">
    <source>
        <dbReference type="EMBL" id="MFI0793496.1"/>
    </source>
</evidence>
<name>A0ABW7SKV1_9ACTN</name>
<comment type="similarity">
    <text evidence="1">Belongs to the class-IV pyridoxal-phosphate-dependent aminotransferase family.</text>
</comment>
<dbReference type="InterPro" id="IPR036038">
    <property type="entry name" value="Aminotransferase-like"/>
</dbReference>
<dbReference type="InterPro" id="IPR043131">
    <property type="entry name" value="BCAT-like_N"/>
</dbReference>
<accession>A0ABW7SKV1</accession>
<dbReference type="SUPFAM" id="SSF56752">
    <property type="entry name" value="D-aminoacid aminotransferase-like PLP-dependent enzymes"/>
    <property type="match status" value="1"/>
</dbReference>
<gene>
    <name evidence="2" type="ORF">ACH4OY_12500</name>
</gene>
<dbReference type="PANTHER" id="PTHR42743:SF2">
    <property type="entry name" value="AMINODEOXYCHORISMATE LYASE"/>
    <property type="match status" value="1"/>
</dbReference>
<evidence type="ECO:0000256" key="1">
    <source>
        <dbReference type="ARBA" id="ARBA00009320"/>
    </source>
</evidence>